<evidence type="ECO:0000259" key="12">
    <source>
        <dbReference type="PROSITE" id="PS50109"/>
    </source>
</evidence>
<evidence type="ECO:0000259" key="14">
    <source>
        <dbReference type="PROSITE" id="PS50885"/>
    </source>
</evidence>
<dbReference type="Pfam" id="PF00672">
    <property type="entry name" value="HAMP"/>
    <property type="match status" value="3"/>
</dbReference>
<dbReference type="InterPro" id="IPR003660">
    <property type="entry name" value="HAMP_dom"/>
</dbReference>
<organism evidence="15 16">
    <name type="scientific">Pochonia chlamydosporia 170</name>
    <dbReference type="NCBI Taxonomy" id="1380566"/>
    <lineage>
        <taxon>Eukaryota</taxon>
        <taxon>Fungi</taxon>
        <taxon>Dikarya</taxon>
        <taxon>Ascomycota</taxon>
        <taxon>Pezizomycotina</taxon>
        <taxon>Sordariomycetes</taxon>
        <taxon>Hypocreomycetidae</taxon>
        <taxon>Hypocreales</taxon>
        <taxon>Clavicipitaceae</taxon>
        <taxon>Pochonia</taxon>
    </lineage>
</organism>
<dbReference type="InterPro" id="IPR003594">
    <property type="entry name" value="HATPase_dom"/>
</dbReference>
<dbReference type="Pfam" id="PF18947">
    <property type="entry name" value="HAMP_2"/>
    <property type="match status" value="2"/>
</dbReference>
<evidence type="ECO:0000256" key="10">
    <source>
        <dbReference type="PROSITE-ProRule" id="PRU00169"/>
    </source>
</evidence>
<dbReference type="InterPro" id="IPR011006">
    <property type="entry name" value="CheY-like_superfamily"/>
</dbReference>
<feature type="domain" description="HAMP" evidence="14">
    <location>
        <begin position="283"/>
        <end position="335"/>
    </location>
</feature>
<keyword evidence="16" id="KW-1185">Reference proteome</keyword>
<dbReference type="RefSeq" id="XP_018148121.1">
    <property type="nucleotide sequence ID" value="XM_018280195.1"/>
</dbReference>
<dbReference type="Pfam" id="PF02518">
    <property type="entry name" value="HATPase_c"/>
    <property type="match status" value="1"/>
</dbReference>
<dbReference type="SUPFAM" id="SSF55874">
    <property type="entry name" value="ATPase domain of HSP90 chaperone/DNA topoisomerase II/histidine kinase"/>
    <property type="match status" value="1"/>
</dbReference>
<dbReference type="PROSITE" id="PS50109">
    <property type="entry name" value="HIS_KIN"/>
    <property type="match status" value="1"/>
</dbReference>
<dbReference type="Pfam" id="PF00072">
    <property type="entry name" value="Response_reg"/>
    <property type="match status" value="1"/>
</dbReference>
<dbReference type="EMBL" id="LSBJ02000001">
    <property type="protein sequence ID" value="OAQ72038.1"/>
    <property type="molecule type" value="Genomic_DNA"/>
</dbReference>
<dbReference type="FunFam" id="1.10.287.130:FF:000002">
    <property type="entry name" value="Two-component osmosensing histidine kinase"/>
    <property type="match status" value="1"/>
</dbReference>
<evidence type="ECO:0000256" key="5">
    <source>
        <dbReference type="ARBA" id="ARBA00022737"/>
    </source>
</evidence>
<dbReference type="InterPro" id="IPR003661">
    <property type="entry name" value="HisK_dim/P_dom"/>
</dbReference>
<feature type="modified residue" description="4-aspartylphosphate" evidence="10">
    <location>
        <position position="1150"/>
    </location>
</feature>
<feature type="domain" description="HAMP" evidence="14">
    <location>
        <begin position="559"/>
        <end position="611"/>
    </location>
</feature>
<dbReference type="Gene3D" id="1.20.120.1530">
    <property type="match status" value="3"/>
</dbReference>
<keyword evidence="9" id="KW-0902">Two-component regulatory system</keyword>
<reference evidence="15 16" key="1">
    <citation type="journal article" date="2016" name="PLoS Pathog.">
        <title>Biosynthesis of antibiotic leucinostatins in bio-control fungus Purpureocillium lilacinum and their inhibition on phytophthora revealed by genome mining.</title>
        <authorList>
            <person name="Wang G."/>
            <person name="Liu Z."/>
            <person name="Lin R."/>
            <person name="Li E."/>
            <person name="Mao Z."/>
            <person name="Ling J."/>
            <person name="Yang Y."/>
            <person name="Yin W.B."/>
            <person name="Xie B."/>
        </authorList>
    </citation>
    <scope>NUCLEOTIDE SEQUENCE [LARGE SCALE GENOMIC DNA]</scope>
    <source>
        <strain evidence="15">170</strain>
    </source>
</reference>
<dbReference type="PROSITE" id="PS50885">
    <property type="entry name" value="HAMP"/>
    <property type="match status" value="6"/>
</dbReference>
<keyword evidence="3 10" id="KW-0597">Phosphoprotein</keyword>
<dbReference type="PROSITE" id="PS50110">
    <property type="entry name" value="RESPONSE_REGULATORY"/>
    <property type="match status" value="1"/>
</dbReference>
<evidence type="ECO:0000256" key="6">
    <source>
        <dbReference type="ARBA" id="ARBA00022741"/>
    </source>
</evidence>
<evidence type="ECO:0000313" key="16">
    <source>
        <dbReference type="Proteomes" id="UP000078397"/>
    </source>
</evidence>
<keyword evidence="4" id="KW-0808">Transferase</keyword>
<keyword evidence="6" id="KW-0547">Nucleotide-binding</keyword>
<dbReference type="Gene3D" id="1.10.287.130">
    <property type="match status" value="1"/>
</dbReference>
<protein>
    <recommendedName>
        <fullName evidence="2">histidine kinase</fullName>
        <ecNumber evidence="2">2.7.13.3</ecNumber>
    </recommendedName>
</protein>
<dbReference type="InterPro" id="IPR036097">
    <property type="entry name" value="HisK_dim/P_sf"/>
</dbReference>
<evidence type="ECO:0000256" key="7">
    <source>
        <dbReference type="ARBA" id="ARBA00022777"/>
    </source>
</evidence>
<gene>
    <name evidence="15" type="ORF">VFPPC_00102</name>
</gene>
<name>A0A179G3L4_METCM</name>
<accession>A0A179G3L4</accession>
<feature type="region of interest" description="Disordered" evidence="11">
    <location>
        <begin position="22"/>
        <end position="41"/>
    </location>
</feature>
<dbReference type="SMART" id="SM00304">
    <property type="entry name" value="HAMP"/>
    <property type="match status" value="6"/>
</dbReference>
<dbReference type="CDD" id="cd17546">
    <property type="entry name" value="REC_hyHK_CKI1_RcsC-like"/>
    <property type="match status" value="1"/>
</dbReference>
<feature type="domain" description="HAMP" evidence="14">
    <location>
        <begin position="467"/>
        <end position="519"/>
    </location>
</feature>
<dbReference type="GeneID" id="28844189"/>
<comment type="catalytic activity">
    <reaction evidence="1">
        <text>ATP + protein L-histidine = ADP + protein N-phospho-L-histidine.</text>
        <dbReference type="EC" id="2.7.13.3"/>
    </reaction>
</comment>
<evidence type="ECO:0000256" key="1">
    <source>
        <dbReference type="ARBA" id="ARBA00000085"/>
    </source>
</evidence>
<dbReference type="FunFam" id="1.20.120.1530:FF:000001">
    <property type="entry name" value="Two-component osmosensing histidine kinase"/>
    <property type="match status" value="2"/>
</dbReference>
<keyword evidence="7 15" id="KW-0418">Kinase</keyword>
<feature type="domain" description="Histidine kinase" evidence="12">
    <location>
        <begin position="725"/>
        <end position="950"/>
    </location>
</feature>
<dbReference type="CDD" id="cd16922">
    <property type="entry name" value="HATPase_EvgS-ArcB-TorS-like"/>
    <property type="match status" value="1"/>
</dbReference>
<dbReference type="EC" id="2.7.13.3" evidence="2"/>
<dbReference type="InterPro" id="IPR005467">
    <property type="entry name" value="His_kinase_dom"/>
</dbReference>
<keyword evidence="8" id="KW-0067">ATP-binding</keyword>
<dbReference type="Pfam" id="PF00512">
    <property type="entry name" value="HisKA"/>
    <property type="match status" value="1"/>
</dbReference>
<feature type="domain" description="HAMP" evidence="14">
    <location>
        <begin position="188"/>
        <end position="243"/>
    </location>
</feature>
<dbReference type="SUPFAM" id="SSF52172">
    <property type="entry name" value="CheY-like"/>
    <property type="match status" value="1"/>
</dbReference>
<dbReference type="KEGG" id="pchm:VFPPC_00102"/>
<feature type="domain" description="Response regulatory" evidence="13">
    <location>
        <begin position="1101"/>
        <end position="1219"/>
    </location>
</feature>
<comment type="caution">
    <text evidence="15">The sequence shown here is derived from an EMBL/GenBank/DDBJ whole genome shotgun (WGS) entry which is preliminary data.</text>
</comment>
<dbReference type="SUPFAM" id="SSF47384">
    <property type="entry name" value="Homodimeric domain of signal transducing histidine kinase"/>
    <property type="match status" value="1"/>
</dbReference>
<dbReference type="PANTHER" id="PTHR45339:SF1">
    <property type="entry name" value="HYBRID SIGNAL TRANSDUCTION HISTIDINE KINASE J"/>
    <property type="match status" value="1"/>
</dbReference>
<dbReference type="SMART" id="SM00448">
    <property type="entry name" value="REC"/>
    <property type="match status" value="1"/>
</dbReference>
<dbReference type="Gene3D" id="3.40.50.2300">
    <property type="match status" value="1"/>
</dbReference>
<feature type="domain" description="HAMP" evidence="14">
    <location>
        <begin position="651"/>
        <end position="703"/>
    </location>
</feature>
<feature type="compositionally biased region" description="Low complexity" evidence="11">
    <location>
        <begin position="141"/>
        <end position="154"/>
    </location>
</feature>
<dbReference type="GO" id="GO:0071474">
    <property type="term" value="P:cellular hyperosmotic response"/>
    <property type="evidence" value="ECO:0007669"/>
    <property type="project" value="TreeGrafter"/>
</dbReference>
<evidence type="ECO:0000313" key="15">
    <source>
        <dbReference type="EMBL" id="OAQ72038.1"/>
    </source>
</evidence>
<sequence>MADDAVLIAVANFAASLAPDYTTTSSATEHPTSHLILPGPDTKAKKRLELELQSLAARIRQNEGVPPMPVLSGLPTPNEHSDTLFGSNGSSPYAAAARPSLSHNGRDDVDGGNPSSKRRRLQHDAADSGQDENSDEPGVFSSSLQKSGSSAASLTTQMQLPQRAIKANEYGSMAELEKELLKHQKANEAFQKVLREIGQIITAVARGDLTMKVHMNDEELDPEINNFKRTINAMMDQLQTFAREVSRVAREVGTEGLLGGQAIIDGIDGTWKELTDNVNIMAQNLTDQVREIASVTTAVAHGDLTKKIERPARGEILELQQTINTMVGQLRTFASEVTRVARDVGTEGILGGQADVAGVQGMWNDLTINVNAMANNLTTQVRDIIKVTTAVAKGDLTQKVQADCRGEIYELKSTINSMVDQLQQFAREVTKIAEEVGTEGRLGGQATVHDVQGTWRNLTENVNYMAMNLTTQVREIAKVTTAVAKGDLTKKISVEAKGEILELKNTINQMVDRLGAFASEVSKVAREVGTEGTLGGQAQVSNLEGKWKDLTENVNTMASNLTVQVRSISAVTQAIANGDMSQTIDVEANGEIQVLKETINNMVWRLSSFCYEVQRVAKDVGLGGKMGAQADVVGLDGRWKEITTDVNTMASNLTTQVRAFSDITNLATDGDFSKLVDVEASGEMDELKRKINQMISNLKDSIQRNTQARAAAELANKTKSEFLANMSHEIRTPMNGIIGMTQLTLDTDLTQYQREMLNIVKSLASSLLTIIDDILDLSKIEARRMVLEEIPYTLRGTVFNALKTLAVKANEKYLDLTFKVDSSIPDYVIGDSFRLRQIIMNLVGNAIKFTETGQVSLTIRESIGPSQLKPGEYGLEFVVEDTGIGIAEDKLDHIFGTFQQADGSMTRKFGGTGLGLSISRRLVNLMGGDISVTSEAGKGSQFYFTCIVRLASGGIEFIQKQLQPYRGHRVLFIDKARPNPGSEIKEMLKELGLLPVTVSLEDFAVHGQTNLSSTLPTDDCDAILVDSIETAREFRALDEFKDLPVVLLAPVVHVNLKTCLELGITSYMTTPCQLVNLGTSMIPALENRATPTLAENTRTLEILLAEDNTINQRLAVKILQKYNHIVTVAGNGLEAVEAAKEKKFDVILMDVQMPVMGGFEATAMIREYENSIGRRTPIIALTAHAMIGDREKCMQAQMDEYLSKPLQQNQLLETILACVSRSE</sequence>
<dbReference type="FunFam" id="3.30.565.10:FF:000015">
    <property type="entry name" value="Two-component osmosensing histidine kinase"/>
    <property type="match status" value="1"/>
</dbReference>
<dbReference type="PANTHER" id="PTHR45339">
    <property type="entry name" value="HYBRID SIGNAL TRANSDUCTION HISTIDINE KINASE J"/>
    <property type="match status" value="1"/>
</dbReference>
<evidence type="ECO:0000256" key="9">
    <source>
        <dbReference type="ARBA" id="ARBA00023012"/>
    </source>
</evidence>
<dbReference type="GO" id="GO:0016020">
    <property type="term" value="C:membrane"/>
    <property type="evidence" value="ECO:0007669"/>
    <property type="project" value="InterPro"/>
</dbReference>
<dbReference type="InterPro" id="IPR036890">
    <property type="entry name" value="HATPase_C_sf"/>
</dbReference>
<dbReference type="AlphaFoldDB" id="A0A179G3L4"/>
<dbReference type="CDD" id="cd06225">
    <property type="entry name" value="HAMP"/>
    <property type="match status" value="4"/>
</dbReference>
<dbReference type="GO" id="GO:0005524">
    <property type="term" value="F:ATP binding"/>
    <property type="evidence" value="ECO:0007669"/>
    <property type="project" value="UniProtKB-KW"/>
</dbReference>
<evidence type="ECO:0000256" key="4">
    <source>
        <dbReference type="ARBA" id="ARBA00022679"/>
    </source>
</evidence>
<evidence type="ECO:0000256" key="11">
    <source>
        <dbReference type="SAM" id="MobiDB-lite"/>
    </source>
</evidence>
<dbReference type="OrthoDB" id="10266508at2759"/>
<dbReference type="STRING" id="1380566.A0A179G3L4"/>
<dbReference type="GO" id="GO:0000155">
    <property type="term" value="F:phosphorelay sensor kinase activity"/>
    <property type="evidence" value="ECO:0007669"/>
    <property type="project" value="InterPro"/>
</dbReference>
<dbReference type="InterPro" id="IPR004358">
    <property type="entry name" value="Sig_transdc_His_kin-like_C"/>
</dbReference>
<dbReference type="SUPFAM" id="SSF58104">
    <property type="entry name" value="Methyl-accepting chemotaxis protein (MCP) signaling domain"/>
    <property type="match status" value="2"/>
</dbReference>
<feature type="domain" description="HAMP" evidence="14">
    <location>
        <begin position="375"/>
        <end position="427"/>
    </location>
</feature>
<feature type="region of interest" description="Disordered" evidence="11">
    <location>
        <begin position="59"/>
        <end position="160"/>
    </location>
</feature>
<dbReference type="Gene3D" id="3.30.565.10">
    <property type="entry name" value="Histidine kinase-like ATPase, C-terminal domain"/>
    <property type="match status" value="1"/>
</dbReference>
<evidence type="ECO:0000256" key="8">
    <source>
        <dbReference type="ARBA" id="ARBA00022840"/>
    </source>
</evidence>
<evidence type="ECO:0000256" key="2">
    <source>
        <dbReference type="ARBA" id="ARBA00012438"/>
    </source>
</evidence>
<proteinExistence type="predicted"/>
<evidence type="ECO:0000259" key="13">
    <source>
        <dbReference type="PROSITE" id="PS50110"/>
    </source>
</evidence>
<dbReference type="Proteomes" id="UP000078397">
    <property type="component" value="Unassembled WGS sequence"/>
</dbReference>
<dbReference type="SMART" id="SM00387">
    <property type="entry name" value="HATPase_c"/>
    <property type="match status" value="1"/>
</dbReference>
<dbReference type="FunFam" id="1.20.120.1530:FF:000002">
    <property type="entry name" value="Two-component osmosensing histidine kinase"/>
    <property type="match status" value="1"/>
</dbReference>
<evidence type="ECO:0000256" key="3">
    <source>
        <dbReference type="ARBA" id="ARBA00022553"/>
    </source>
</evidence>
<dbReference type="SMART" id="SM00388">
    <property type="entry name" value="HisKA"/>
    <property type="match status" value="1"/>
</dbReference>
<keyword evidence="5" id="KW-0677">Repeat</keyword>
<dbReference type="PRINTS" id="PR00344">
    <property type="entry name" value="BCTRLSENSOR"/>
</dbReference>
<dbReference type="CDD" id="cd00082">
    <property type="entry name" value="HisKA"/>
    <property type="match status" value="1"/>
</dbReference>
<dbReference type="InterPro" id="IPR001789">
    <property type="entry name" value="Sig_transdc_resp-reg_receiver"/>
</dbReference>